<evidence type="ECO:0000313" key="4">
    <source>
        <dbReference type="Proteomes" id="UP000252707"/>
    </source>
</evidence>
<evidence type="ECO:0000256" key="1">
    <source>
        <dbReference type="SAM" id="Coils"/>
    </source>
</evidence>
<dbReference type="Proteomes" id="UP000252707">
    <property type="component" value="Unassembled WGS sequence"/>
</dbReference>
<sequence>MFGQISRQVARIAGGVLVLGLAAALAGCATLDEGAAAQALTPYQAGQNIAVAREAAERAENAGRLVESRGDCPAAAEENLAGRVSEQRGYAQEHARQAEEAYASLQYALNALGEMEAVAERLREATNRLLSARAELTELMNKAWDEQGNLARFTRYIDAAKEVADEVGQSVEDIADIMGELRAAYPAFSRYDDTYSAAEMGDIVAAWQAEARRVPVQVADGRRAMEEAKSAVFDREMRGIPINFTGYSDAMDRARAAVFGLGRESGGFLTGMNFTGLTREGDPSAGWLRSMIETARAGISESASSLASHTRSAQDAAYEAQQLALSALRACGEAVPEFPRRPGWGDTFWDISSP</sequence>
<comment type="caution">
    <text evidence="3">The sequence shown here is derived from an EMBL/GenBank/DDBJ whole genome shotgun (WGS) entry which is preliminary data.</text>
</comment>
<keyword evidence="1" id="KW-0175">Coiled coil</keyword>
<dbReference type="SUPFAM" id="SSF58104">
    <property type="entry name" value="Methyl-accepting chemotaxis protein (MCP) signaling domain"/>
    <property type="match status" value="1"/>
</dbReference>
<dbReference type="RefSeq" id="WP_114279509.1">
    <property type="nucleotide sequence ID" value="NZ_QPJY01000003.1"/>
</dbReference>
<dbReference type="EMBL" id="QPJY01000003">
    <property type="protein sequence ID" value="RCX31343.1"/>
    <property type="molecule type" value="Genomic_DNA"/>
</dbReference>
<name>A0A369CCC1_9GAMM</name>
<dbReference type="PROSITE" id="PS51257">
    <property type="entry name" value="PROKAR_LIPOPROTEIN"/>
    <property type="match status" value="1"/>
</dbReference>
<proteinExistence type="predicted"/>
<reference evidence="3 4" key="1">
    <citation type="submission" date="2018-07" db="EMBL/GenBank/DDBJ databases">
        <title>Genomic Encyclopedia of Type Strains, Phase IV (KMG-IV): sequencing the most valuable type-strain genomes for metagenomic binning, comparative biology and taxonomic classification.</title>
        <authorList>
            <person name="Goeker M."/>
        </authorList>
    </citation>
    <scope>NUCLEOTIDE SEQUENCE [LARGE SCALE GENOMIC DNA]</scope>
    <source>
        <strain evidence="3 4">DSM 26407</strain>
    </source>
</reference>
<keyword evidence="4" id="KW-1185">Reference proteome</keyword>
<gene>
    <name evidence="3" type="ORF">DFQ59_103311</name>
</gene>
<feature type="chain" id="PRO_5016802607" description="PilJ/NarX-like methyl-accepting chemotaxis transducer" evidence="2">
    <location>
        <begin position="27"/>
        <end position="354"/>
    </location>
</feature>
<accession>A0A369CCC1</accession>
<evidence type="ECO:0000256" key="2">
    <source>
        <dbReference type="SAM" id="SignalP"/>
    </source>
</evidence>
<evidence type="ECO:0008006" key="5">
    <source>
        <dbReference type="Google" id="ProtNLM"/>
    </source>
</evidence>
<feature type="signal peptide" evidence="2">
    <location>
        <begin position="1"/>
        <end position="26"/>
    </location>
</feature>
<protein>
    <recommendedName>
        <fullName evidence="5">PilJ/NarX-like methyl-accepting chemotaxis transducer</fullName>
    </recommendedName>
</protein>
<evidence type="ECO:0000313" key="3">
    <source>
        <dbReference type="EMBL" id="RCX31343.1"/>
    </source>
</evidence>
<keyword evidence="2" id="KW-0732">Signal</keyword>
<feature type="coiled-coil region" evidence="1">
    <location>
        <begin position="115"/>
        <end position="142"/>
    </location>
</feature>
<organism evidence="3 4">
    <name type="scientific">Thioalbus denitrificans</name>
    <dbReference type="NCBI Taxonomy" id="547122"/>
    <lineage>
        <taxon>Bacteria</taxon>
        <taxon>Pseudomonadati</taxon>
        <taxon>Pseudomonadota</taxon>
        <taxon>Gammaproteobacteria</taxon>
        <taxon>Chromatiales</taxon>
        <taxon>Ectothiorhodospiraceae</taxon>
        <taxon>Thioalbus</taxon>
    </lineage>
</organism>
<dbReference type="AlphaFoldDB" id="A0A369CCC1"/>